<dbReference type="GeneID" id="8853081"/>
<dbReference type="SMART" id="SM00710">
    <property type="entry name" value="PbH1"/>
    <property type="match status" value="6"/>
</dbReference>
<dbReference type="GO" id="GO:0009952">
    <property type="term" value="P:anterior/posterior pattern specification"/>
    <property type="evidence" value="ECO:0007669"/>
    <property type="project" value="TreeGrafter"/>
</dbReference>
<keyword evidence="5" id="KW-0812">Transmembrane</keyword>
<dbReference type="GO" id="GO:0070697">
    <property type="term" value="F:activin receptor binding"/>
    <property type="evidence" value="ECO:0007669"/>
    <property type="project" value="TreeGrafter"/>
</dbReference>
<keyword evidence="1" id="KW-0732">Signal</keyword>
<dbReference type="SUPFAM" id="SSF49899">
    <property type="entry name" value="Concanavalin A-like lectins/glucanases"/>
    <property type="match status" value="5"/>
</dbReference>
<feature type="disulfide bond" evidence="3">
    <location>
        <begin position="1772"/>
        <end position="1781"/>
    </location>
</feature>
<dbReference type="PROSITE" id="PS00022">
    <property type="entry name" value="EGF_1"/>
    <property type="match status" value="26"/>
</dbReference>
<dbReference type="PANTHER" id="PTHR14949">
    <property type="entry name" value="EGF-LIKE-DOMAIN, MULTIPLE 7, 8"/>
    <property type="match status" value="1"/>
</dbReference>
<keyword evidence="8" id="KW-1185">Reference proteome</keyword>
<dbReference type="InterPro" id="IPR000742">
    <property type="entry name" value="EGF"/>
</dbReference>
<feature type="domain" description="EGF-like" evidence="6">
    <location>
        <begin position="4632"/>
        <end position="4668"/>
    </location>
</feature>
<feature type="disulfide bond" evidence="3">
    <location>
        <begin position="4257"/>
        <end position="4266"/>
    </location>
</feature>
<reference evidence="7 8" key="1">
    <citation type="journal article" date="2010" name="Cell">
        <title>The genome of Naegleria gruberi illuminates early eukaryotic versatility.</title>
        <authorList>
            <person name="Fritz-Laylin L.K."/>
            <person name="Prochnik S.E."/>
            <person name="Ginger M.L."/>
            <person name="Dacks J.B."/>
            <person name="Carpenter M.L."/>
            <person name="Field M.C."/>
            <person name="Kuo A."/>
            <person name="Paredez A."/>
            <person name="Chapman J."/>
            <person name="Pham J."/>
            <person name="Shu S."/>
            <person name="Neupane R."/>
            <person name="Cipriano M."/>
            <person name="Mancuso J."/>
            <person name="Tu H."/>
            <person name="Salamov A."/>
            <person name="Lindquist E."/>
            <person name="Shapiro H."/>
            <person name="Lucas S."/>
            <person name="Grigoriev I.V."/>
            <person name="Cande W.Z."/>
            <person name="Fulton C."/>
            <person name="Rokhsar D.S."/>
            <person name="Dawson S.C."/>
        </authorList>
    </citation>
    <scope>NUCLEOTIDE SEQUENCE [LARGE SCALE GENOMIC DNA]</scope>
    <source>
        <strain evidence="7 8">NEG-M</strain>
    </source>
</reference>
<comment type="caution">
    <text evidence="3">Lacks conserved residue(s) required for the propagation of feature annotation.</text>
</comment>
<feature type="domain" description="EGF-like" evidence="6">
    <location>
        <begin position="4234"/>
        <end position="4267"/>
    </location>
</feature>
<feature type="domain" description="EGF-like" evidence="6">
    <location>
        <begin position="4891"/>
        <end position="4925"/>
    </location>
</feature>
<dbReference type="OrthoDB" id="283575at2759"/>
<proteinExistence type="predicted"/>
<dbReference type="GO" id="GO:0009986">
    <property type="term" value="C:cell surface"/>
    <property type="evidence" value="ECO:0007669"/>
    <property type="project" value="TreeGrafter"/>
</dbReference>
<dbReference type="KEGG" id="ngr:NAEGRDRAFT_58267"/>
<name>D2VHZ3_NAEGR</name>
<feature type="disulfide bond" evidence="3">
    <location>
        <begin position="4737"/>
        <end position="4746"/>
    </location>
</feature>
<evidence type="ECO:0000256" key="2">
    <source>
        <dbReference type="ARBA" id="ARBA00023157"/>
    </source>
</evidence>
<dbReference type="InParanoid" id="D2VHZ3"/>
<feature type="domain" description="EGF-like" evidence="6">
    <location>
        <begin position="172"/>
        <end position="204"/>
    </location>
</feature>
<evidence type="ECO:0000259" key="6">
    <source>
        <dbReference type="PROSITE" id="PS50026"/>
    </source>
</evidence>
<feature type="compositionally biased region" description="Polar residues" evidence="4">
    <location>
        <begin position="5360"/>
        <end position="5374"/>
    </location>
</feature>
<feature type="region of interest" description="Disordered" evidence="4">
    <location>
        <begin position="5358"/>
        <end position="5377"/>
    </location>
</feature>
<feature type="disulfide bond" evidence="3">
    <location>
        <begin position="3163"/>
        <end position="3172"/>
    </location>
</feature>
<feature type="disulfide bond" evidence="3">
    <location>
        <begin position="1326"/>
        <end position="1335"/>
    </location>
</feature>
<dbReference type="Gene3D" id="2.160.20.80">
    <property type="entry name" value="E3 ubiquitin-protein ligase SopA"/>
    <property type="match status" value="1"/>
</dbReference>
<feature type="disulfide bond" evidence="3">
    <location>
        <begin position="155"/>
        <end position="164"/>
    </location>
</feature>
<evidence type="ECO:0000313" key="8">
    <source>
        <dbReference type="Proteomes" id="UP000006671"/>
    </source>
</evidence>
<keyword evidence="3" id="KW-0245">EGF-like domain</keyword>
<feature type="domain" description="EGF-like" evidence="6">
    <location>
        <begin position="1743"/>
        <end position="1782"/>
    </location>
</feature>
<dbReference type="PANTHER" id="PTHR14949:SF54">
    <property type="entry name" value="VWFD DOMAIN-CONTAINING PROTEIN"/>
    <property type="match status" value="1"/>
</dbReference>
<feature type="domain" description="EGF-like" evidence="6">
    <location>
        <begin position="3938"/>
        <end position="3970"/>
    </location>
</feature>
<feature type="domain" description="EGF-like" evidence="6">
    <location>
        <begin position="450"/>
        <end position="483"/>
    </location>
</feature>
<dbReference type="Pfam" id="PF25024">
    <property type="entry name" value="EGF_TEN"/>
    <property type="match status" value="1"/>
</dbReference>
<evidence type="ECO:0000313" key="7">
    <source>
        <dbReference type="EMBL" id="EFC43502.1"/>
    </source>
</evidence>
<dbReference type="InterPro" id="IPR050969">
    <property type="entry name" value="Dev_Signal_Modulators"/>
</dbReference>
<sequence length="5396" mass="591955">MNVLGSRQTIVFNDDDTTWELFVDTDNILKLKLYDDSVIVSQYSVSTYPFYLALVKSSSQGLKLVANTTDVYINSTFTSKFNKRQNQTQSSTIGMSIRGDSYLNGLVDNVAIAFFDYQDYHLKKGFYSAVGCHGDKNPTVCNNRGICIGESLCECKDGYSGDKCENTTCFGIGSNTSEVCSGHGQCDGLNNCTCDFGYSGSNCAIKDTIFESIIATYGESFSLRNIFDNKYMLGAEVRGLDAMYNLKDYQSASDNKGCLRATLASGNTNSPYIILYNNFQVTVRVLFFTLDGNQTLLDLNNIAGWKLSTNGNDLIFETKQGSLKSKTIILGLSLILPNHLYEFQITKSSERGLTISIDSNVIFNDTTITEDLVTNTKGESYVGDLALEGYIELLWFSYNMTEEISSLWYCNGIRYDSPIVCSGKGLCLGRDLCECVYSEGNNCQVPFCHNVSATNVSVCSGHGDCHSTDECKCDLSFTGLECQINNAILYVHNENGTAVDSVDPQAFFIHNNLSVINETGAYNPIEFPNGFVKPDTVVDQTVQECLSSVAPSAACKQLILDAHITANTTYNITVCEEGYYQDPNVTYRCKPMCFGVKQEDHNVCSGHGSCKYKNFCLCYSGFHGHNCQIDSNYTNAAYEELSTCGQETYSMGFAISSQTNTSLHQLAANDKSMLDSNVPCALTRRTVNDFAISFKIYLTSIDNTVKHIISINNLANWFLYLQGTKLYINGTQTNLVQEQTLLTPMIETLDKWYKILVVKSSSLGTRVYLDGKSTPDYIFEHYDDYISVNESQNTYSSVGFSPSHGYIDELMIFGVYGMQESEITNIAAIGGAFKCNGIHMNSTKVCNGNGVCNGFDVCICNSNYSGLSCSLPMCFNIVSNDAGVCSGHGVCIKPNICECNVGFVGSKCQTELIKSTCTDPEGNCASNNATNYIASKGLNFTSSSPDCKNSQDIYACGQTMLVGSPVFSNVSICREGYYGSNCSLPICFGVKSEDPLVCNGNGNCTKPDFCKCFESSISGQNCGNNATFLQELYTIQQLLKANDTNYSFRLKLSSDFMFTTADKKYLQELGGNMTIQINNLVLNNNSISFRNGTEVIMHTKTNITPLYLFTNDYYISFKLIIEEFTDYNPIMNITSGASFSIYLIGTTLVFEGHTIELSPFIISVHGEVEVENQIYSILITKSTSTGTQVFVNGVLRYSTPFSYDFVVTLPQQNADSFIGFDIKEGHKISLNGYIDDIQIGSNLGLSSVEVANLLRENKGHFCAGIYLTSPQVCNSNGKCYGNNVCECNRNFTGSNCDIPVCFGISADCSQVCSGNGHCEKPGFCACKVGYAGEQCQTDLSATTCTDVNGDCFANDPTKYFRTRKYINEYDCSNPQTDTEIYLCGGKSVALPLLPGNPCPRGYYGSNCSLPICFGVKSEDPLVCNGNGNCTKPDYCRCYNSTFSRRDCGVDNEYIKELIKIQYNMRTEYPDYSFRLKVSPTFVKNTTYPSSGSQKFSTRRKLLAVDTDTAVLEELGGSLKITVVDIVVSNGTISFENGSGLIISTYNTISPLYTYTNDFYISFKIVVTEFKDYNPIMNITSGACFSIYLMGTTLAIEGLTVEFPYPIVQLVPNGIEFTNIEYSVLIMKSFEDGTQVYINGHEEYNSVFSYSFLTSLSNKTANSYVGIDFKDGNKITFSGTIDDIQMSKIGSNNYSQILAIVNDQLAYSCNGIYLTSPKACNSNGKCYGNDLCECNGIYIGKYCDIPVCFTVPATLPNVCSGNGYCEKPNQCSCKVGFIGTQCQTDLSMTTCMDPEGNCTTINTPLDLEIDCTNPTGDNLYLCSKKNATGLLNVTTCREGYYGSNCSLPICFGVKSEDPLVCSGNGNCIKPDFCKCFNSTFTRLDCGVNIELLQNITNLQNELKQNLTSFRLVIDPLYISEPDIDGNMYIEELGSEMKVLVKNLVIDQDNIISFKDGTQIILNTNNVISILYLFTNNFYVSFSISPTEFKSYNPIMNIQSGASFNIYLTGTTLVIKASILDSPLPYIISVPNEIELIGQVYDVFIMKSKSMGTQVYINNKRCYNSVFSYDYIDTLNQNRDSYIGFDILDDGSTIGFSGTLDLIEIALNDNLPPIEDPQYPPKNDKSFTCANISMTSPKVCSGNGKCVGYDNCICNVTYIGSICNIPVCFNIPATFSKVCSGNGYCEKPNQCSCKVGFIGTQCQTNVSMATCTNPEGKCNNTKINGTLDLEIDCTNPTGDNLYLCSKKNATGLLNVTTCREGYYGSNCSLPICFGVKSEDPLVCSGNGNCTKPDFCKCFRNSITGQNCQNDANYPENEVMRITEIPNLTLNNFTYYNFTYENTTSGNYTYTNLTISNFTNSNFTSDNITIGNYTYTNSTSSNFTNTNLTSDNITIGNFTNSNFTSDNITIGNFTYTNLTIRNLTSDNITISNFTISNFTSNNITIGNFTYNNYTNSRGNFTFDNVTSSNFTNNNLTANNLTKTNLPDSSNNTIPYIRFMLHKAYLDETGNLVELRNSTTVQISGLSVDSASYIVPKLAKMDIPTSKLFVPFINDFVIYIDLTIDSFEAISPILFVSDVAAFNIYLLDRVLFIEGNTKELIKPEVISIPYVIEVEHVPYSILITKSSISGTSVVVNNKEVFTSVFSRDYKNTMAGKDMGARIGYNFVDGKESHFMGQIRKIVVASTPQSPTDILDRAFTCDGTFLLEPSVCNGHGKCYGLDVCSCNSNYTGSKCSTPVCFGIASDDKRVCSGKGLCEAPDTCACNPGFIGANCSIDVTNTLCKGNPNCTLDDPSNYLNKTNNGTIEVGIDCNNTKTTAEAMFCGLSTNPTAKPSVVNTTVNTCKVGYYGTNCKYPICFKVQSQDKNVCSGKGTCTKPDFCKCKVGYSGNNCQVDNSYIEKIKTTQTTTLEENPYYRLVYTPHSKFISYNTSLVVNSNLTHSFDINAPMYGILLDLAYHVNLMVENPSFDNNGYLQFGKSSVIFDILEDPSPLTLFSDDFSLSFDIRLQSLGGIQPIISLKDGGYWKVFLDGSSLVIQGISETSLSPITLTVEDAIPYTGLLYHVNVVKSYVTTVLVNGNPLGLFGGVPEFLALNPSLTSESFVGYDLVNDLPIYLNGTLESLILIRIDPINYSGVDTSLFTCFGISQLESSVCSHNGVCFGGNVCVCNGNYTGEECQTPLCFGVSAEDEKTVCSGKGYCSAPDKCECKTPYVGSNCQVDSSKTTCNTTDGVCTTDNASDFFSSTNSTPTLSCAPFCNLLSTLPKLSISSVSLRDGDRIVFALADQPIGYPKAILEDKVVIDRDSLFQMIINNATITNNKGAIFNGENSYFTPYLNSPFNIKTEFSFTIVLSFDNTSTQAQPIVSSNFFLEKTPLNSIRYIGYLNSNKSEIETVETDNNVVPSDNSVVVVTLVKSKQRGVTIYINGLPSVRLSSTTSLVAVTETYFGFNNVNSTSLNGFFKFIALVAGGFSDKQAIQDFADYTTCYGISTLSSDVCSGHGVCVYTDNCECKKGYVADDCSLVATSQVYDFNNLTTQGYSTFIRGHLVQETDSLKSKYCNEELECENCITTNGLNSNRSGIYFDGSSSKIDIAHDSNMVFFHNDFTVTLWLKKEKKDGNSSQTVIYMGSPSYWQLVATESIDGFTLSLTDQYTTRSVSNLLKYNRYYFVSVTKDSTSNGLSVCFNNEFSTCFVDTDTTYSWRRTIDIHIMSAIGYNPSTRESYFMGSISNLRFDAAVLSSLTINSTISIENSPQSLQSRYDQEGPVCFGIPFSSDNNVQCSFKKKDEGGKCIEYNKCDCFSDYYGEYCQDFTCNNIMNTNSTFVCNGHGTCHNKNNCTCEDLWTDLYCSKPKCHNETYDVACSKHGECTNNHTCLCKTGYTGEKCEYHFCNNILNTDLIKVCSAHGKCDSLDNCICNPTNATDPNLKKDWIGTWCEIPRCFGAYANDTAKVCSNHGACIDVDTCVCTSPYFGDDCKLSAKEPMYKTIIFNSSIYVEGKYVFGNGSDNDIVAVAYDNTTDGYGTEVTTSSNISLSIRQADVLGKLGVYQPFDRWFSNNFTVSLTFKMNGSPSKTHTLFNFACGADWKLVYKNNTLILSFNLSDGLESHINIPHTFENNIHTVAVSKSTNHGTSLFVDGTRKLVNSTLLDDWRIRNTVFNKGKQNTIGSEPGVSDAKLDGSLYSLEFSLGEALPDIFLVLCNGKRGNDTTVCSGFGVCEFESTCSCDNEHDGSDCEFHKCFNISSNSSSTCHSHGHCVAVNVCNCTSQYSGPECQYPVCHGIPSDKQTVCSSSGLCSEPDVCVCNDGYYGSNCEVPICYGLLSNQSGVCSNNGECISHDTCSCNSTFTGSVCSIPMCFGLNSSDIRVCSSKGVCVAPDTCICNNNTDGVDCSIITCGGLRLTHPDVCGRIGECIAPDVCEYYHCFGVESNETDVCSSRGKCIGNNTCECETNYFGNNCQNWTCIVNNITDCSNRGSCDYANHCVCEEGHVGNACEVSICFNILSNDSNVCSGHGLCVDKDTCVCDPIYDGESCSLPICFGFDSTQTEVCSGRGICGSPNNCTCEVGYFAPDCSLTNCYGVVSNTSTVCGRIGKCIAPDVCEYYHCFGVESNETDVCSSRGKCIGNNTCECETNYFGNNCQNWTCIVNNITDCSNRGSCDYANHCTCSNGYIGSACEVSNCFDILSNDSTVCYGHGICNDTDLCLCISTYVGKDCSIPICYGFNASDSQNVCTGRGICSLPDTCQCSEGFTGPKCEFTICYNIPANETNVCNGHGNCTYPDNCKCNGYIGTNCSTPVCYGLPATDPNVCAKKGTCNDFDTCNWYTCYGLSVNNSQVCSGRGACISNNNCKCSEGYTGEECQYVICYEKYGKDACNRGYCAAPNNCTCDYGFEGIECNITSYFDCANRNNCSAHGTCISQDVCVCRPDYRGENCSIPVCFNKTLADACSTHGVCVFPNVCSCEQEFTGKNCEYFDSSKSCSNITVNSVSVTSKSVDIIVMDVACSNLVVISSQKLSELGLPSSPIKSTTPTIFDGTYYFTVINYDDFSVLIYTQMDIVDSISNWKYLSSLTEADQIDKIFIMDSVLYGITINTNNFTVTTIEFYESLSARDISGNSIIKTTLYDNKRLYNHTFNRETVKDLNIVVDNTTSIVFTASNRYTLTPTLIFFDARVRIISTVEFPNKDAVSNARALISATEASDYSEWSSQDYKDWKATLSYTIKDSNGDAICNSNSFILPITYPQFIEKFSHNYTLRLESSVTCTQILNKPTINIETDLYNIVAACKVQKCVAHATLLPNMESSNITTILAGAISGAVAIILIVTVLVFVVAGIWYYRRKKMRSSKYSVYDYAHNRDDLQDAMNDLFDKMNSSDDQMSSSTATTTNVMPEFDDDDADPNVMVNSYAVWN</sequence>
<dbReference type="InterPro" id="IPR006626">
    <property type="entry name" value="PbH1"/>
</dbReference>
<dbReference type="eggNOG" id="KOG1225">
    <property type="taxonomic scope" value="Eukaryota"/>
</dbReference>
<dbReference type="GO" id="GO:0007368">
    <property type="term" value="P:determination of left/right symmetry"/>
    <property type="evidence" value="ECO:0007669"/>
    <property type="project" value="TreeGrafter"/>
</dbReference>
<dbReference type="Gene3D" id="2.60.120.200">
    <property type="match status" value="2"/>
</dbReference>
<feature type="domain" description="EGF-like" evidence="6">
    <location>
        <begin position="4818"/>
        <end position="4852"/>
    </location>
</feature>
<dbReference type="Proteomes" id="UP000006671">
    <property type="component" value="Unassembled WGS sequence"/>
</dbReference>
<feature type="domain" description="EGF-like" evidence="6">
    <location>
        <begin position="4715"/>
        <end position="4747"/>
    </location>
</feature>
<dbReference type="PROSITE" id="PS01186">
    <property type="entry name" value="EGF_2"/>
    <property type="match status" value="17"/>
</dbReference>
<dbReference type="STRING" id="5762.D2VHZ3"/>
<dbReference type="Gene3D" id="2.10.25.10">
    <property type="entry name" value="Laminin"/>
    <property type="match status" value="21"/>
</dbReference>
<evidence type="ECO:0000256" key="5">
    <source>
        <dbReference type="SAM" id="Phobius"/>
    </source>
</evidence>
<keyword evidence="5" id="KW-1133">Transmembrane helix</keyword>
<dbReference type="InterPro" id="IPR013320">
    <property type="entry name" value="ConA-like_dom_sf"/>
</dbReference>
<protein>
    <submittedName>
        <fullName evidence="7">Predicted protein</fullName>
    </submittedName>
</protein>
<dbReference type="RefSeq" id="XP_002676246.1">
    <property type="nucleotide sequence ID" value="XM_002676200.1"/>
</dbReference>
<feature type="disulfide bond" evidence="3">
    <location>
        <begin position="1308"/>
        <end position="1318"/>
    </location>
</feature>
<feature type="disulfide bond" evidence="3">
    <location>
        <begin position="4658"/>
        <end position="4667"/>
    </location>
</feature>
<feature type="disulfide bond" evidence="3">
    <location>
        <begin position="4516"/>
        <end position="4525"/>
    </location>
</feature>
<dbReference type="Gene3D" id="2.60.120.260">
    <property type="entry name" value="Galactose-binding domain-like"/>
    <property type="match status" value="1"/>
</dbReference>
<feature type="domain" description="EGF-like" evidence="6">
    <location>
        <begin position="3843"/>
        <end position="3880"/>
    </location>
</feature>
<feature type="transmembrane region" description="Helical" evidence="5">
    <location>
        <begin position="5296"/>
        <end position="5324"/>
    </location>
</feature>
<feature type="disulfide bond" evidence="3">
    <location>
        <begin position="473"/>
        <end position="482"/>
    </location>
</feature>
<evidence type="ECO:0000256" key="4">
    <source>
        <dbReference type="SAM" id="MobiDB-lite"/>
    </source>
</evidence>
<feature type="disulfide bond" evidence="3">
    <location>
        <begin position="194"/>
        <end position="203"/>
    </location>
</feature>
<dbReference type="GO" id="GO:0005576">
    <property type="term" value="C:extracellular region"/>
    <property type="evidence" value="ECO:0007669"/>
    <property type="project" value="TreeGrafter"/>
</dbReference>
<accession>D2VHZ3</accession>
<feature type="domain" description="EGF-like" evidence="6">
    <location>
        <begin position="1304"/>
        <end position="1336"/>
    </location>
</feature>
<dbReference type="eggNOG" id="KOG1217">
    <property type="taxonomic scope" value="Eukaryota"/>
</dbReference>
<evidence type="ECO:0000256" key="1">
    <source>
        <dbReference type="ARBA" id="ARBA00022729"/>
    </source>
</evidence>
<dbReference type="EMBL" id="GG738873">
    <property type="protein sequence ID" value="EFC43502.1"/>
    <property type="molecule type" value="Genomic_DNA"/>
</dbReference>
<evidence type="ECO:0000256" key="3">
    <source>
        <dbReference type="PROSITE-ProRule" id="PRU00076"/>
    </source>
</evidence>
<gene>
    <name evidence="7" type="ORF">NAEGRDRAFT_58267</name>
</gene>
<feature type="domain" description="EGF-like" evidence="6">
    <location>
        <begin position="4493"/>
        <end position="4526"/>
    </location>
</feature>
<feature type="disulfide bond" evidence="3">
    <location>
        <begin position="4842"/>
        <end position="4851"/>
    </location>
</feature>
<keyword evidence="5" id="KW-0472">Membrane</keyword>
<feature type="disulfide bond" evidence="3">
    <location>
        <begin position="4915"/>
        <end position="4924"/>
    </location>
</feature>
<organism evidence="8">
    <name type="scientific">Naegleria gruberi</name>
    <name type="common">Amoeba</name>
    <dbReference type="NCBI Taxonomy" id="5762"/>
    <lineage>
        <taxon>Eukaryota</taxon>
        <taxon>Discoba</taxon>
        <taxon>Heterolobosea</taxon>
        <taxon>Tetramitia</taxon>
        <taxon>Eutetramitia</taxon>
        <taxon>Vahlkampfiidae</taxon>
        <taxon>Naegleria</taxon>
    </lineage>
</organism>
<dbReference type="VEuPathDB" id="AmoebaDB:NAEGRDRAFT_58267"/>
<dbReference type="PROSITE" id="PS50026">
    <property type="entry name" value="EGF_3"/>
    <property type="match status" value="14"/>
</dbReference>
<feature type="domain" description="EGF-like" evidence="6">
    <location>
        <begin position="128"/>
        <end position="165"/>
    </location>
</feature>
<dbReference type="GO" id="GO:0038100">
    <property type="term" value="F:nodal binding"/>
    <property type="evidence" value="ECO:0007669"/>
    <property type="project" value="TreeGrafter"/>
</dbReference>
<feature type="disulfide bond" evidence="3">
    <location>
        <begin position="3960"/>
        <end position="3969"/>
    </location>
</feature>
<dbReference type="SMART" id="SM00181">
    <property type="entry name" value="EGF"/>
    <property type="match status" value="35"/>
</dbReference>
<feature type="disulfide bond" evidence="3">
    <location>
        <begin position="3870"/>
        <end position="3879"/>
    </location>
</feature>
<feature type="domain" description="EGF-like" evidence="6">
    <location>
        <begin position="3134"/>
        <end position="3173"/>
    </location>
</feature>
<keyword evidence="2 3" id="KW-1015">Disulfide bond</keyword>
<dbReference type="Pfam" id="PF23106">
    <property type="entry name" value="EGF_Teneurin"/>
    <property type="match status" value="1"/>
</dbReference>